<gene>
    <name evidence="1" type="ORF">E3C22_02665</name>
</gene>
<keyword evidence="2" id="KW-1185">Reference proteome</keyword>
<proteinExistence type="predicted"/>
<accession>A0A4Y8RTX0</accession>
<name>A0A4Y8RTX0_9HYPH</name>
<reference evidence="1 2" key="1">
    <citation type="submission" date="2019-03" db="EMBL/GenBank/DDBJ databases">
        <title>Jiella endophytica sp. nov., a novel endophytic bacterium isolated from root of Ficus microcarpa Linn. f.</title>
        <authorList>
            <person name="Tuo L."/>
        </authorList>
    </citation>
    <scope>NUCLEOTIDE SEQUENCE [LARGE SCALE GENOMIC DNA]</scope>
    <source>
        <strain evidence="1 2">CBS5Q-3</strain>
    </source>
</reference>
<organism evidence="1 2">
    <name type="scientific">Jiella endophytica</name>
    <dbReference type="NCBI Taxonomy" id="2558362"/>
    <lineage>
        <taxon>Bacteria</taxon>
        <taxon>Pseudomonadati</taxon>
        <taxon>Pseudomonadota</taxon>
        <taxon>Alphaproteobacteria</taxon>
        <taxon>Hyphomicrobiales</taxon>
        <taxon>Aurantimonadaceae</taxon>
        <taxon>Jiella</taxon>
    </lineage>
</organism>
<sequence>MTRLEKLEAEIAALSGDDLVRLRAWFDAYDSDRFDAAIEADATAGALDALADAALADFDTGRTRRL</sequence>
<comment type="caution">
    <text evidence="1">The sequence shown here is derived from an EMBL/GenBank/DDBJ whole genome shotgun (WGS) entry which is preliminary data.</text>
</comment>
<evidence type="ECO:0000313" key="2">
    <source>
        <dbReference type="Proteomes" id="UP000298179"/>
    </source>
</evidence>
<dbReference type="OrthoDB" id="9800707at2"/>
<dbReference type="Proteomes" id="UP000298179">
    <property type="component" value="Unassembled WGS sequence"/>
</dbReference>
<dbReference type="AlphaFoldDB" id="A0A4Y8RTX0"/>
<dbReference type="RefSeq" id="WP_134759930.1">
    <property type="nucleotide sequence ID" value="NZ_SOZD01000001.1"/>
</dbReference>
<dbReference type="EMBL" id="SOZD01000001">
    <property type="protein sequence ID" value="TFF27378.1"/>
    <property type="molecule type" value="Genomic_DNA"/>
</dbReference>
<evidence type="ECO:0000313" key="1">
    <source>
        <dbReference type="EMBL" id="TFF27378.1"/>
    </source>
</evidence>
<protein>
    <submittedName>
        <fullName evidence="1">Uncharacterized protein</fullName>
    </submittedName>
</protein>